<evidence type="ECO:0000313" key="5">
    <source>
        <dbReference type="EMBL" id="TYB31670.1"/>
    </source>
</evidence>
<keyword evidence="2" id="KW-0067">ATP-binding</keyword>
<dbReference type="Gene3D" id="3.40.50.300">
    <property type="entry name" value="P-loop containing nucleotide triphosphate hydrolases"/>
    <property type="match status" value="2"/>
</dbReference>
<dbReference type="Pfam" id="PF00270">
    <property type="entry name" value="DEAD"/>
    <property type="match status" value="1"/>
</dbReference>
<dbReference type="InterPro" id="IPR027417">
    <property type="entry name" value="P-loop_NTPase"/>
</dbReference>
<dbReference type="GO" id="GO:0003676">
    <property type="term" value="F:nucleic acid binding"/>
    <property type="evidence" value="ECO:0007669"/>
    <property type="project" value="InterPro"/>
</dbReference>
<dbReference type="PROSITE" id="PS51192">
    <property type="entry name" value="HELICASE_ATP_BIND_1"/>
    <property type="match status" value="1"/>
</dbReference>
<reference evidence="5" key="1">
    <citation type="submission" date="2019-08" db="EMBL/GenBank/DDBJ databases">
        <title>Genomic characterization of a novel candidate phylum (ARYD3) from a high temperature, high salinity tertiary oil reservoir in north central Oklahoma, USA.</title>
        <authorList>
            <person name="Youssef N.H."/>
            <person name="Yadav A."/>
            <person name="Elshahed M.S."/>
        </authorList>
    </citation>
    <scope>NUCLEOTIDE SEQUENCE [LARGE SCALE GENOMIC DNA]</scope>
    <source>
        <strain evidence="5">ARYD3</strain>
    </source>
</reference>
<dbReference type="Pfam" id="PF09369">
    <property type="entry name" value="MZB"/>
    <property type="match status" value="1"/>
</dbReference>
<dbReference type="PROSITE" id="PS51194">
    <property type="entry name" value="HELICASE_CTER"/>
    <property type="match status" value="1"/>
</dbReference>
<dbReference type="PANTHER" id="PTHR47957:SF3">
    <property type="entry name" value="ATP-DEPENDENT HELICASE HRQ1"/>
    <property type="match status" value="1"/>
</dbReference>
<dbReference type="Proteomes" id="UP000324143">
    <property type="component" value="Unassembled WGS sequence"/>
</dbReference>
<evidence type="ECO:0000256" key="2">
    <source>
        <dbReference type="ARBA" id="ARBA00022840"/>
    </source>
</evidence>
<name>A0A5D0MJP6_9BACT</name>
<feature type="domain" description="Helicase ATP-binding" evidence="3">
    <location>
        <begin position="70"/>
        <end position="250"/>
    </location>
</feature>
<evidence type="ECO:0000259" key="4">
    <source>
        <dbReference type="PROSITE" id="PS51194"/>
    </source>
</evidence>
<dbReference type="CDD" id="cd18797">
    <property type="entry name" value="SF2_C_Hrq"/>
    <property type="match status" value="1"/>
</dbReference>
<dbReference type="AlphaFoldDB" id="A0A5D0MJP6"/>
<proteinExistence type="predicted"/>
<accession>A0A5D0MJP6</accession>
<evidence type="ECO:0000259" key="3">
    <source>
        <dbReference type="PROSITE" id="PS51192"/>
    </source>
</evidence>
<dbReference type="SMART" id="SM00487">
    <property type="entry name" value="DEXDc"/>
    <property type="match status" value="1"/>
</dbReference>
<dbReference type="GO" id="GO:0006289">
    <property type="term" value="P:nucleotide-excision repair"/>
    <property type="evidence" value="ECO:0007669"/>
    <property type="project" value="TreeGrafter"/>
</dbReference>
<keyword evidence="5" id="KW-0378">Hydrolase</keyword>
<dbReference type="SUPFAM" id="SSF52540">
    <property type="entry name" value="P-loop containing nucleoside triphosphate hydrolases"/>
    <property type="match status" value="1"/>
</dbReference>
<evidence type="ECO:0000256" key="1">
    <source>
        <dbReference type="ARBA" id="ARBA00022741"/>
    </source>
</evidence>
<dbReference type="InterPro" id="IPR055227">
    <property type="entry name" value="HRQ1_WHD"/>
</dbReference>
<dbReference type="Pfam" id="PF00271">
    <property type="entry name" value="Helicase_C"/>
    <property type="match status" value="1"/>
</dbReference>
<keyword evidence="6" id="KW-1185">Reference proteome</keyword>
<gene>
    <name evidence="5" type="ORF">FXF47_03480</name>
</gene>
<organism evidence="5 6">
    <name type="scientific">Candidatus Mcinerneyibacterium aminivorans</name>
    <dbReference type="NCBI Taxonomy" id="2703815"/>
    <lineage>
        <taxon>Bacteria</taxon>
        <taxon>Candidatus Macinerneyibacteriota</taxon>
        <taxon>Candidatus Mcinerneyibacteria</taxon>
        <taxon>Candidatus Mcinerneyibacteriales</taxon>
        <taxon>Candidatus Mcinerneyibacteriaceae</taxon>
        <taxon>Candidatus Mcinerneyibacterium</taxon>
    </lineage>
</organism>
<dbReference type="CDD" id="cd17923">
    <property type="entry name" value="DEXHc_Hrq1-like"/>
    <property type="match status" value="1"/>
</dbReference>
<dbReference type="Pfam" id="PF22982">
    <property type="entry name" value="WHD_HRQ1"/>
    <property type="match status" value="1"/>
</dbReference>
<dbReference type="PANTHER" id="PTHR47957">
    <property type="entry name" value="ATP-DEPENDENT HELICASE HRQ1"/>
    <property type="match status" value="1"/>
</dbReference>
<dbReference type="SMART" id="SM00490">
    <property type="entry name" value="HELICc"/>
    <property type="match status" value="1"/>
</dbReference>
<comment type="caution">
    <text evidence="5">The sequence shown here is derived from an EMBL/GenBank/DDBJ whole genome shotgun (WGS) entry which is preliminary data.</text>
</comment>
<keyword evidence="5" id="KW-0347">Helicase</keyword>
<dbReference type="InterPro" id="IPR018973">
    <property type="entry name" value="MZB"/>
</dbReference>
<dbReference type="EMBL" id="VSIX01000032">
    <property type="protein sequence ID" value="TYB31670.1"/>
    <property type="molecule type" value="Genomic_DNA"/>
</dbReference>
<keyword evidence="1" id="KW-0547">Nucleotide-binding</keyword>
<evidence type="ECO:0000313" key="6">
    <source>
        <dbReference type="Proteomes" id="UP000324143"/>
    </source>
</evidence>
<dbReference type="GO" id="GO:0043138">
    <property type="term" value="F:3'-5' DNA helicase activity"/>
    <property type="evidence" value="ECO:0007669"/>
    <property type="project" value="TreeGrafter"/>
</dbReference>
<feature type="domain" description="Helicase C-terminal" evidence="4">
    <location>
        <begin position="286"/>
        <end position="435"/>
    </location>
</feature>
<dbReference type="GO" id="GO:0036297">
    <property type="term" value="P:interstrand cross-link repair"/>
    <property type="evidence" value="ECO:0007669"/>
    <property type="project" value="TreeGrafter"/>
</dbReference>
<dbReference type="InterPro" id="IPR011545">
    <property type="entry name" value="DEAD/DEAH_box_helicase_dom"/>
</dbReference>
<dbReference type="GO" id="GO:0005524">
    <property type="term" value="F:ATP binding"/>
    <property type="evidence" value="ECO:0007669"/>
    <property type="project" value="UniProtKB-KW"/>
</dbReference>
<sequence>MNNFFKNKNKRALLEDIRKESFYKNFKRMEEIEKKEANFKPIPEFLDNKLINYLKSKGIDSLYSHQYDAINKINNDENVVVVTPTASGKTMCYNLPVFNELLKEKGSRALYLFPTKALSQDQLSEIQDINDSLEEVIKCYTFDGDTPSQVRKIVKEAGDIVVTNPDMLHQGILPNHTKWVNLFESLKYVVIDEMHQYKGVFGSHVANVLRRLKRITEFYGTDIQFIFTSATIANPVELAEKLTGEDVSLVRENGAPSRKKYFMVYDPPVIDENIGIRRSSLKEAVRIAKFLLKYDLKGIVFLRSRIKVELFLSYMRKYAKKLRIPLKKIASYRGGYLPGERRKIERKLKNDEISLIASTNALELGIDIGSLNFSITVGYPGSISSVWQQAGRAGRQDNEAFSLFVCTAAPIDQYIAKNPKFLFEETVEKGIIDPNNHYILTSHLKCAAFELNFKGDETFGLPETQEILKFMEEENVVKYKNGKWYWTDDVYPAQDISLRSAAMDNFVIVDKTDDKHQVIGEVDFFSASTTIYEKAIYLHRGTQYEVQKLDWENRKAYVKEVQVNYYTDAETKVDIKILDKIDSRKDFIEYGEINATTIPTIYKKIKFFTHENLGWGEIKLPEIEMNTTSVWFNIDEKLIDEMKISKNVFGMVLGGLAYLLRNLIPLYVMCDVNDIKVISKIKDPNFDAPTLYIYDNYPGGIGLSEKMLEDYSTVLNDAYDYIKQCECKEGCPSCIGPVEVSANSVSASNINLKKKVKNVLEYLIFKALV</sequence>
<dbReference type="InterPro" id="IPR014001">
    <property type="entry name" value="Helicase_ATP-bd"/>
</dbReference>
<protein>
    <submittedName>
        <fullName evidence="5">DEAD/DEAH box helicase</fullName>
    </submittedName>
</protein>
<dbReference type="InterPro" id="IPR001650">
    <property type="entry name" value="Helicase_C-like"/>
</dbReference>